<reference evidence="3" key="2">
    <citation type="submission" date="2016-11" db="UniProtKB">
        <authorList>
            <consortium name="WormBaseParasite"/>
        </authorList>
    </citation>
    <scope>IDENTIFICATION</scope>
</reference>
<dbReference type="InterPro" id="IPR052434">
    <property type="entry name" value="Tectonic-like_complex_comp"/>
</dbReference>
<feature type="domain" description="C2" evidence="1">
    <location>
        <begin position="758"/>
        <end position="896"/>
    </location>
</feature>
<dbReference type="Proteomes" id="UP000095285">
    <property type="component" value="Unassembled WGS sequence"/>
</dbReference>
<dbReference type="Pfam" id="PF00168">
    <property type="entry name" value="C2"/>
    <property type="match status" value="1"/>
</dbReference>
<dbReference type="Gene3D" id="2.60.40.150">
    <property type="entry name" value="C2 domain"/>
    <property type="match status" value="1"/>
</dbReference>
<evidence type="ECO:0000313" key="2">
    <source>
        <dbReference type="Proteomes" id="UP000095285"/>
    </source>
</evidence>
<dbReference type="InterPro" id="IPR056290">
    <property type="entry name" value="CEPT76/DRC7_peptidase-like_dom"/>
</dbReference>
<accession>A0A1I7W599</accession>
<organism evidence="2 3">
    <name type="scientific">Loa loa</name>
    <name type="common">Eye worm</name>
    <name type="synonym">Filaria loa</name>
    <dbReference type="NCBI Taxonomy" id="7209"/>
    <lineage>
        <taxon>Eukaryota</taxon>
        <taxon>Metazoa</taxon>
        <taxon>Ecdysozoa</taxon>
        <taxon>Nematoda</taxon>
        <taxon>Chromadorea</taxon>
        <taxon>Rhabditida</taxon>
        <taxon>Spirurina</taxon>
        <taxon>Spiruromorpha</taxon>
        <taxon>Filarioidea</taxon>
        <taxon>Onchocercidae</taxon>
        <taxon>Loa</taxon>
    </lineage>
</organism>
<dbReference type="InterPro" id="IPR000008">
    <property type="entry name" value="C2_dom"/>
</dbReference>
<dbReference type="PROSITE" id="PS50004">
    <property type="entry name" value="C2"/>
    <property type="match status" value="1"/>
</dbReference>
<dbReference type="InterPro" id="IPR035892">
    <property type="entry name" value="C2_domain_sf"/>
</dbReference>
<sequence length="1293" mass="149577">MESNSTKSIAELTIPTKGIFGMQQSSWVESLENDDENVAQKMNPIATDRNKSRTTISHCESFDNDNSNVNQISSPSISSAESSGFEKITISSVPNTQTIRERIRKTVIQEMEEKRDTAKLNKRLQRQQRNKLTNQDSLRSVTEMNQEELDRQIEHSMKLGKKCTADCVHYLPSDDVQYEFMTGQFQNDRKMEIKRKQIPKVIFMAAQPQSPEEIEQFSMLCCTYDKQFNATISSSIENGLQNITNFKLQNYILLIQRVGEHFLNDDGIILGSNLDIDRIPKRPERYDDNCRNLRRYVKAEEWEKALSRIKQQDFVQLDIDLNRIVFNYHWLFGQEDLEALQLLKEVEMEEKVLRKGRILQKNEKENTEYRIKELMIGLEEKQQNYLDLSDKIEENWKKLQKLREIQGYSTTKLTIKKISFEQQHAEKRKQSDDQMNVIEKLELFDELRGIPVYVLDNSNDNESNNPLPKDETDRINYLQKCRLQLQIEFNNIIVCRTLYQRIDSNFQAYFGQIYNLQVQEIPKSITITIFEKVPKIEARKIAIVGLPLPDEDNVTDGRNIVIPVEFASDLIINGMYSSLGSGSHRPCISGELYCNASWAKQQNMFMSNKPQRYPIFTLQQQQASIDTANNFDLIPKEVRLCSDEEFDNDIRLKALQIRNEQKTGVKKPIPLLNSEIEHHKIAPNRITNQHNYKTKIDRYRNIGNQYALMIRNRFYEQAIRERNSKMINDLVHEEPLPKFFGTFGAFPFSSTEISRKLKPARRAKTIRKVAGDAEYHLVVNIHSAINLPEPEHGKLLSFVEVSFQDSLAQTSISNGRNPYWQQTLELKLDRLRTANNDFSAVTECIKIAVYNRLVTELDADDREPNSVHKQLERRWLGSVFIPLTTVYFNGKIDGYLRLQTPLFLSSYRINNQPAYLKLLIAFQPDICPPQIVNIKYSSIDESNAIRKKSLEWEQNAKNRFIYRRYVSIVQSATGKRILACRFIRPIKPPINLSGQSSQALARIACQMVSYIPFTPDSIISSGFCDIWITADRFLSIGCGAMDEHAILLCCWLLYLGIKSYVLFGKSLPEGFRSAHVMAMVADGTLILNPSDGNCYRLNDPLCPIRSIGTIACVGNLYANIQKHEHPSQMQFDLSKRNQWLPLFTSDQTEMETVQPEQIAYFETENDALLQLRTNLEREIRLKFDQSRLYGIPHWNLLASRILREILAELEITDNIEQVRDALLPLRNSYHVNAVAFRHRYNTTDEIIEKVLALKIHENTDQSVQFAFAVHLQPFVNNILSCSVAVAALKPLIK</sequence>
<dbReference type="eggNOG" id="KOG3639">
    <property type="taxonomic scope" value="Eukaryota"/>
</dbReference>
<dbReference type="GO" id="GO:1904491">
    <property type="term" value="P:protein localization to ciliary transition zone"/>
    <property type="evidence" value="ECO:0007669"/>
    <property type="project" value="TreeGrafter"/>
</dbReference>
<dbReference type="GO" id="GO:0035869">
    <property type="term" value="C:ciliary transition zone"/>
    <property type="evidence" value="ECO:0007669"/>
    <property type="project" value="TreeGrafter"/>
</dbReference>
<proteinExistence type="predicted"/>
<dbReference type="Pfam" id="PF15625">
    <property type="entry name" value="CC2D2AN-C2"/>
    <property type="match status" value="1"/>
</dbReference>
<dbReference type="WBParaSite" id="EN70_9781">
    <property type="protein sequence ID" value="EN70_9781"/>
    <property type="gene ID" value="EN70_9781"/>
</dbReference>
<dbReference type="SMART" id="SM00239">
    <property type="entry name" value="C2"/>
    <property type="match status" value="1"/>
</dbReference>
<name>A0A1I7W599_LOALO</name>
<dbReference type="InterPro" id="IPR028928">
    <property type="entry name" value="CC2D2AN-C2"/>
</dbReference>
<dbReference type="STRING" id="7209.A0A1I7W599"/>
<dbReference type="SUPFAM" id="SSF49562">
    <property type="entry name" value="C2 domain (Calcium/lipid-binding domain, CaLB)"/>
    <property type="match status" value="1"/>
</dbReference>
<reference evidence="2" key="1">
    <citation type="submission" date="2012-04" db="EMBL/GenBank/DDBJ databases">
        <title>The Genome Sequence of Loa loa.</title>
        <authorList>
            <consortium name="The Broad Institute Genome Sequencing Platform"/>
            <consortium name="Broad Institute Genome Sequencing Center for Infectious Disease"/>
            <person name="Nutman T.B."/>
            <person name="Fink D.L."/>
            <person name="Russ C."/>
            <person name="Young S."/>
            <person name="Zeng Q."/>
            <person name="Gargeya S."/>
            <person name="Alvarado L."/>
            <person name="Berlin A."/>
            <person name="Chapman S.B."/>
            <person name="Chen Z."/>
            <person name="Freedman E."/>
            <person name="Gellesch M."/>
            <person name="Goldberg J."/>
            <person name="Griggs A."/>
            <person name="Gujja S."/>
            <person name="Heilman E.R."/>
            <person name="Heiman D."/>
            <person name="Howarth C."/>
            <person name="Mehta T."/>
            <person name="Neiman D."/>
            <person name="Pearson M."/>
            <person name="Roberts A."/>
            <person name="Saif S."/>
            <person name="Shea T."/>
            <person name="Shenoy N."/>
            <person name="Sisk P."/>
            <person name="Stolte C."/>
            <person name="Sykes S."/>
            <person name="White J."/>
            <person name="Yandava C."/>
            <person name="Haas B."/>
            <person name="Henn M.R."/>
            <person name="Nusbaum C."/>
            <person name="Birren B."/>
        </authorList>
    </citation>
    <scope>NUCLEOTIDE SEQUENCE [LARGE SCALE GENOMIC DNA]</scope>
</reference>
<dbReference type="Pfam" id="PF24656">
    <property type="entry name" value="CEPT76_peptidase"/>
    <property type="match status" value="1"/>
</dbReference>
<evidence type="ECO:0000259" key="1">
    <source>
        <dbReference type="PROSITE" id="PS50004"/>
    </source>
</evidence>
<dbReference type="GO" id="GO:1905515">
    <property type="term" value="P:non-motile cilium assembly"/>
    <property type="evidence" value="ECO:0007669"/>
    <property type="project" value="TreeGrafter"/>
</dbReference>
<dbReference type="PANTHER" id="PTHR20837">
    <property type="entry name" value="CENTROSOMAL PROTEIN-RELATED"/>
    <property type="match status" value="1"/>
</dbReference>
<keyword evidence="2" id="KW-1185">Reference proteome</keyword>
<evidence type="ECO:0000313" key="3">
    <source>
        <dbReference type="WBParaSite" id="EN70_9781"/>
    </source>
</evidence>
<dbReference type="CDD" id="cd00030">
    <property type="entry name" value="C2"/>
    <property type="match status" value="1"/>
</dbReference>
<dbReference type="PANTHER" id="PTHR20837:SF0">
    <property type="entry name" value="COILED-COIL AND C2 DOMAIN-CONTAINING PROTEIN 2A"/>
    <property type="match status" value="1"/>
</dbReference>
<protein>
    <submittedName>
        <fullName evidence="3">C2 domain-containing protein</fullName>
    </submittedName>
</protein>